<dbReference type="EMBL" id="CAHIKZ030005598">
    <property type="protein sequence ID" value="CAE1331133.1"/>
    <property type="molecule type" value="Genomic_DNA"/>
</dbReference>
<feature type="transmembrane region" description="Helical" evidence="1">
    <location>
        <begin position="194"/>
        <end position="213"/>
    </location>
</feature>
<gene>
    <name evidence="2" type="ORF">SPHA_80360</name>
</gene>
<feature type="transmembrane region" description="Helical" evidence="1">
    <location>
        <begin position="105"/>
        <end position="128"/>
    </location>
</feature>
<feature type="transmembrane region" description="Helical" evidence="1">
    <location>
        <begin position="149"/>
        <end position="174"/>
    </location>
</feature>
<keyword evidence="3" id="KW-1185">Reference proteome</keyword>
<reference evidence="2" key="1">
    <citation type="submission" date="2021-01" db="EMBL/GenBank/DDBJ databases">
        <authorList>
            <person name="Li R."/>
            <person name="Bekaert M."/>
        </authorList>
    </citation>
    <scope>NUCLEOTIDE SEQUENCE</scope>
    <source>
        <strain evidence="2">Farmed</strain>
    </source>
</reference>
<organism evidence="2 3">
    <name type="scientific">Acanthosepion pharaonis</name>
    <name type="common">Pharaoh cuttlefish</name>
    <name type="synonym">Sepia pharaonis</name>
    <dbReference type="NCBI Taxonomy" id="158019"/>
    <lineage>
        <taxon>Eukaryota</taxon>
        <taxon>Metazoa</taxon>
        <taxon>Spiralia</taxon>
        <taxon>Lophotrochozoa</taxon>
        <taxon>Mollusca</taxon>
        <taxon>Cephalopoda</taxon>
        <taxon>Coleoidea</taxon>
        <taxon>Decapodiformes</taxon>
        <taxon>Sepiida</taxon>
        <taxon>Sepiina</taxon>
        <taxon>Sepiidae</taxon>
        <taxon>Acanthosepion</taxon>
    </lineage>
</organism>
<accession>A0A812EVZ2</accession>
<keyword evidence="1" id="KW-0812">Transmembrane</keyword>
<name>A0A812EVZ2_ACAPH</name>
<dbReference type="AlphaFoldDB" id="A0A812EVZ2"/>
<evidence type="ECO:0000256" key="1">
    <source>
        <dbReference type="SAM" id="Phobius"/>
    </source>
</evidence>
<keyword evidence="1" id="KW-0472">Membrane</keyword>
<protein>
    <submittedName>
        <fullName evidence="2">Uncharacterized protein</fullName>
    </submittedName>
</protein>
<proteinExistence type="predicted"/>
<evidence type="ECO:0000313" key="3">
    <source>
        <dbReference type="Proteomes" id="UP000597762"/>
    </source>
</evidence>
<keyword evidence="1" id="KW-1133">Transmembrane helix</keyword>
<feature type="transmembrane region" description="Helical" evidence="1">
    <location>
        <begin position="64"/>
        <end position="85"/>
    </location>
</feature>
<dbReference type="Proteomes" id="UP000597762">
    <property type="component" value="Unassembled WGS sequence"/>
</dbReference>
<sequence length="256" mass="28239">MIYFFRVALTFFLSFPFFLSFFQVTCLFSVSLQFVSDGAYQVSLDHETTDLISRRKMLAEYPYGMIRATAVLHALFGGAIIGVNIHAIRKATDIFDIPLLGTPDLISQGITYLFIPMFVAGIYICIVGMTGEAASSRSKNPSTVNNFKIFYLVLNILSAFFYSLFCGVSTFGVYMVFAHSVDVFGIATHLKATLGLLAAELLLSLFCTLLCCLSRHPAENLPTPTVVPNPIPTVAAIQMPQQVYNPPNSMHPYPIS</sequence>
<evidence type="ECO:0000313" key="2">
    <source>
        <dbReference type="EMBL" id="CAE1331133.1"/>
    </source>
</evidence>
<feature type="transmembrane region" description="Helical" evidence="1">
    <location>
        <begin position="12"/>
        <end position="35"/>
    </location>
</feature>
<comment type="caution">
    <text evidence="2">The sequence shown here is derived from an EMBL/GenBank/DDBJ whole genome shotgun (WGS) entry which is preliminary data.</text>
</comment>